<protein>
    <submittedName>
        <fullName evidence="3">Transcription repressor NadR</fullName>
    </submittedName>
</protein>
<feature type="domain" description="Helix-turn-helix type 11" evidence="2">
    <location>
        <begin position="14"/>
        <end position="67"/>
    </location>
</feature>
<dbReference type="InterPro" id="IPR013196">
    <property type="entry name" value="HTH_11"/>
</dbReference>
<feature type="domain" description="3H" evidence="1">
    <location>
        <begin position="84"/>
        <end position="178"/>
    </location>
</feature>
<dbReference type="InterPro" id="IPR036390">
    <property type="entry name" value="WH_DNA-bd_sf"/>
</dbReference>
<proteinExistence type="predicted"/>
<evidence type="ECO:0000259" key="2">
    <source>
        <dbReference type="Pfam" id="PF08279"/>
    </source>
</evidence>
<dbReference type="EMBL" id="JBBMFM010000070">
    <property type="protein sequence ID" value="MEQ2426657.1"/>
    <property type="molecule type" value="Genomic_DNA"/>
</dbReference>
<dbReference type="Gene3D" id="3.30.1340.20">
    <property type="entry name" value="3H domain"/>
    <property type="match status" value="1"/>
</dbReference>
<accession>A0ABV1DAF9</accession>
<dbReference type="InterPro" id="IPR036388">
    <property type="entry name" value="WH-like_DNA-bd_sf"/>
</dbReference>
<dbReference type="PANTHER" id="PTHR40068:SF1">
    <property type="entry name" value="TRANSCRIPTION REPRESSOR NIAR-RELATED"/>
    <property type="match status" value="1"/>
</dbReference>
<dbReference type="Gene3D" id="1.10.10.10">
    <property type="entry name" value="Winged helix-like DNA-binding domain superfamily/Winged helix DNA-binding domain"/>
    <property type="match status" value="1"/>
</dbReference>
<name>A0ABV1DAF9_9FIRM</name>
<dbReference type="Pfam" id="PF08279">
    <property type="entry name" value="HTH_11"/>
    <property type="match status" value="1"/>
</dbReference>
<dbReference type="SUPFAM" id="SSF46785">
    <property type="entry name" value="Winged helix' DNA-binding domain"/>
    <property type="match status" value="1"/>
</dbReference>
<dbReference type="PANTHER" id="PTHR40068">
    <property type="entry name" value="TRANSCRIPTION REPRESSOR NIAR-RELATED"/>
    <property type="match status" value="1"/>
</dbReference>
<dbReference type="SUPFAM" id="SSF75500">
    <property type="entry name" value="Putative transcriptional regulator TM1602, C-terminal domain"/>
    <property type="match status" value="1"/>
</dbReference>
<sequence>MTAGSKRMTDGEMRRMNILEILNDRTTPVSGTELAGELGVSRQVIVQDIALLRADNKEIMSTYKGYILHSPEMDGRECMRVMRVNHNTEDTLDELQTIVDYGGRVLDVSVEHGLYGHITVDLIINNRLDASEFVAQMEQSHDQPLKALTGGCHYHTVAAQEERNLNLIEEALDKKGYLMRD</sequence>
<dbReference type="Pfam" id="PF02829">
    <property type="entry name" value="3H"/>
    <property type="match status" value="1"/>
</dbReference>
<reference evidence="3 4" key="1">
    <citation type="submission" date="2024-03" db="EMBL/GenBank/DDBJ databases">
        <title>Human intestinal bacterial collection.</title>
        <authorList>
            <person name="Pauvert C."/>
            <person name="Hitch T.C.A."/>
            <person name="Clavel T."/>
        </authorList>
    </citation>
    <scope>NUCLEOTIDE SEQUENCE [LARGE SCALE GENOMIC DNA]</scope>
    <source>
        <strain evidence="3 4">CLA-SR-H021</strain>
    </source>
</reference>
<comment type="caution">
    <text evidence="3">The sequence shown here is derived from an EMBL/GenBank/DDBJ whole genome shotgun (WGS) entry which is preliminary data.</text>
</comment>
<evidence type="ECO:0000313" key="4">
    <source>
        <dbReference type="Proteomes" id="UP001454086"/>
    </source>
</evidence>
<dbReference type="RefSeq" id="WP_008719585.1">
    <property type="nucleotide sequence ID" value="NZ_JAJFDX010000003.1"/>
</dbReference>
<dbReference type="InterPro" id="IPR026043">
    <property type="entry name" value="NadR"/>
</dbReference>
<dbReference type="Proteomes" id="UP001454086">
    <property type="component" value="Unassembled WGS sequence"/>
</dbReference>
<gene>
    <name evidence="3" type="ORF">WMQ36_16935</name>
</gene>
<dbReference type="InterPro" id="IPR004173">
    <property type="entry name" value="3H_domain"/>
</dbReference>
<keyword evidence="4" id="KW-1185">Reference proteome</keyword>
<evidence type="ECO:0000313" key="3">
    <source>
        <dbReference type="EMBL" id="MEQ2426657.1"/>
    </source>
</evidence>
<dbReference type="PIRSF" id="PIRSF037847">
    <property type="entry name" value="NiaR"/>
    <property type="match status" value="1"/>
</dbReference>
<dbReference type="InterPro" id="IPR035922">
    <property type="entry name" value="3H_dom_sf"/>
</dbReference>
<evidence type="ECO:0000259" key="1">
    <source>
        <dbReference type="Pfam" id="PF02829"/>
    </source>
</evidence>
<organism evidence="3 4">
    <name type="scientific">Enterocloster hominis</name>
    <name type="common">ex Hitch et al. 2024</name>
    <dbReference type="NCBI Taxonomy" id="1917870"/>
    <lineage>
        <taxon>Bacteria</taxon>
        <taxon>Bacillati</taxon>
        <taxon>Bacillota</taxon>
        <taxon>Clostridia</taxon>
        <taxon>Lachnospirales</taxon>
        <taxon>Lachnospiraceae</taxon>
        <taxon>Enterocloster</taxon>
    </lineage>
</organism>